<gene>
    <name evidence="2" type="ORF">SIN8267_00431</name>
</gene>
<comment type="caution">
    <text evidence="2">The sequence shown here is derived from an EMBL/GenBank/DDBJ whole genome shotgun (WGS) entry which is preliminary data.</text>
</comment>
<dbReference type="Proteomes" id="UP000838100">
    <property type="component" value="Unassembled WGS sequence"/>
</dbReference>
<name>A0ABM9ACG6_9GAMM</name>
<dbReference type="RefSeq" id="WP_237443019.1">
    <property type="nucleotide sequence ID" value="NZ_CAKLPX010000001.1"/>
</dbReference>
<organism evidence="2 3">
    <name type="scientific">Sinobacterium norvegicum</name>
    <dbReference type="NCBI Taxonomy" id="1641715"/>
    <lineage>
        <taxon>Bacteria</taxon>
        <taxon>Pseudomonadati</taxon>
        <taxon>Pseudomonadota</taxon>
        <taxon>Gammaproteobacteria</taxon>
        <taxon>Cellvibrionales</taxon>
        <taxon>Spongiibacteraceae</taxon>
        <taxon>Sinobacterium</taxon>
    </lineage>
</organism>
<proteinExistence type="predicted"/>
<feature type="signal peptide" evidence="1">
    <location>
        <begin position="1"/>
        <end position="19"/>
    </location>
</feature>
<sequence>MRLLLLVLAFALFAPQGMAKVQPPMQLQQLEVIELDNGYINVSWRLYAPAPVDGLTMNIIVADNAKLIGLNTVTVVTNTDGYFDFITTLESLDEQSVVVTFALEYSVNNTVLNLHLYQVVSVRSESVIPRSEDDAGESDYNAQESYR</sequence>
<keyword evidence="1" id="KW-0732">Signal</keyword>
<evidence type="ECO:0000313" key="2">
    <source>
        <dbReference type="EMBL" id="CAH0990339.1"/>
    </source>
</evidence>
<accession>A0ABM9ACG6</accession>
<reference evidence="2" key="1">
    <citation type="submission" date="2021-12" db="EMBL/GenBank/DDBJ databases">
        <authorList>
            <person name="Rodrigo-Torres L."/>
            <person name="Arahal R. D."/>
            <person name="Lucena T."/>
        </authorList>
    </citation>
    <scope>NUCLEOTIDE SEQUENCE</scope>
    <source>
        <strain evidence="2">CECT 8267</strain>
    </source>
</reference>
<dbReference type="EMBL" id="CAKLPX010000001">
    <property type="protein sequence ID" value="CAH0990339.1"/>
    <property type="molecule type" value="Genomic_DNA"/>
</dbReference>
<protein>
    <submittedName>
        <fullName evidence="2">Uncharacterized protein</fullName>
    </submittedName>
</protein>
<evidence type="ECO:0000313" key="3">
    <source>
        <dbReference type="Proteomes" id="UP000838100"/>
    </source>
</evidence>
<keyword evidence="3" id="KW-1185">Reference proteome</keyword>
<evidence type="ECO:0000256" key="1">
    <source>
        <dbReference type="SAM" id="SignalP"/>
    </source>
</evidence>
<feature type="chain" id="PRO_5046766253" evidence="1">
    <location>
        <begin position="20"/>
        <end position="147"/>
    </location>
</feature>